<dbReference type="RefSeq" id="WP_010944150.1">
    <property type="nucleotide sequence ID" value="NC_002940.2"/>
</dbReference>
<gene>
    <name evidence="5" type="ordered locus">HD_0089</name>
</gene>
<dbReference type="PROSITE" id="PS50943">
    <property type="entry name" value="HTH_CROC1"/>
    <property type="match status" value="1"/>
</dbReference>
<dbReference type="SUPFAM" id="SSF51306">
    <property type="entry name" value="LexA/Signal peptidase"/>
    <property type="match status" value="1"/>
</dbReference>
<dbReference type="CDD" id="cd00093">
    <property type="entry name" value="HTH_XRE"/>
    <property type="match status" value="1"/>
</dbReference>
<dbReference type="Pfam" id="PF01381">
    <property type="entry name" value="HTH_3"/>
    <property type="match status" value="1"/>
</dbReference>
<dbReference type="CDD" id="cd06529">
    <property type="entry name" value="S24_LexA-like"/>
    <property type="match status" value="1"/>
</dbReference>
<evidence type="ECO:0000256" key="2">
    <source>
        <dbReference type="ARBA" id="ARBA00023125"/>
    </source>
</evidence>
<keyword evidence="6" id="KW-1185">Reference proteome</keyword>
<dbReference type="InterPro" id="IPR039418">
    <property type="entry name" value="LexA-like"/>
</dbReference>
<dbReference type="HOGENOM" id="CLU_066192_1_2_6"/>
<dbReference type="SUPFAM" id="SSF47413">
    <property type="entry name" value="lambda repressor-like DNA-binding domains"/>
    <property type="match status" value="1"/>
</dbReference>
<dbReference type="Proteomes" id="UP000001022">
    <property type="component" value="Chromosome"/>
</dbReference>
<dbReference type="Gene3D" id="2.10.109.10">
    <property type="entry name" value="Umud Fragment, subunit A"/>
    <property type="match status" value="1"/>
</dbReference>
<evidence type="ECO:0000256" key="1">
    <source>
        <dbReference type="ARBA" id="ARBA00023015"/>
    </source>
</evidence>
<dbReference type="PANTHER" id="PTHR40661:SF3">
    <property type="entry name" value="FELS-1 PROPHAGE TRANSCRIPTIONAL REGULATOR"/>
    <property type="match status" value="1"/>
</dbReference>
<dbReference type="AlphaFoldDB" id="Q7VPI5"/>
<dbReference type="InterPro" id="IPR001387">
    <property type="entry name" value="Cro/C1-type_HTH"/>
</dbReference>
<keyword evidence="3" id="KW-0804">Transcription</keyword>
<sequence length="233" mass="25991">MKIKFKNTSLIGNRIRDEREKAGRSRNELADTLGLSLSTLQLWETNEREPQASMIITIAEELGVSPSYLLTGETEEGEVKTPVAKTQPTQQIQDISMINSFETISVSAGFGSFNEGVTEPDGQVPYDDELLRKLGVKPRHCAVFWASGNSMQPTIDNGDQLLVDLDRKDIKSDSVYLVQNGTSVWVKRVKVRWNSVELISDNKEEYDPIILTTTDAENLQVIGQVVHIGKILI</sequence>
<dbReference type="KEGG" id="hdu:HD_0089"/>
<dbReference type="InterPro" id="IPR015927">
    <property type="entry name" value="Peptidase_S24_S26A/B/C"/>
</dbReference>
<evidence type="ECO:0000313" key="5">
    <source>
        <dbReference type="EMBL" id="AAP95096.1"/>
    </source>
</evidence>
<reference evidence="6" key="1">
    <citation type="submission" date="2003-06" db="EMBL/GenBank/DDBJ databases">
        <title>The complete genome sequence of Haemophilus ducreyi.</title>
        <authorList>
            <person name="Munson R.S. Jr."/>
            <person name="Ray W.C."/>
            <person name="Mahairas G."/>
            <person name="Sabo P."/>
            <person name="Mungur R."/>
            <person name="Johnson L."/>
            <person name="Nguyen D."/>
            <person name="Wang J."/>
            <person name="Forst C."/>
            <person name="Hood L."/>
        </authorList>
    </citation>
    <scope>NUCLEOTIDE SEQUENCE [LARGE SCALE GENOMIC DNA]</scope>
    <source>
        <strain evidence="6">35000HP / ATCC 700724</strain>
    </source>
</reference>
<keyword evidence="1" id="KW-0805">Transcription regulation</keyword>
<protein>
    <submittedName>
        <fullName evidence="5">Transcription regulator</fullName>
    </submittedName>
</protein>
<dbReference type="GO" id="GO:0003677">
    <property type="term" value="F:DNA binding"/>
    <property type="evidence" value="ECO:0007669"/>
    <property type="project" value="UniProtKB-KW"/>
</dbReference>
<dbReference type="OrthoDB" id="5959816at2"/>
<dbReference type="Pfam" id="PF00717">
    <property type="entry name" value="Peptidase_S24"/>
    <property type="match status" value="1"/>
</dbReference>
<dbReference type="DNASU" id="1490109"/>
<keyword evidence="2" id="KW-0238">DNA-binding</keyword>
<evidence type="ECO:0000313" key="6">
    <source>
        <dbReference type="Proteomes" id="UP000001022"/>
    </source>
</evidence>
<dbReference type="InterPro" id="IPR010982">
    <property type="entry name" value="Lambda_DNA-bd_dom_sf"/>
</dbReference>
<dbReference type="eggNOG" id="COG2932">
    <property type="taxonomic scope" value="Bacteria"/>
</dbReference>
<name>Q7VPI5_HAEDU</name>
<organism evidence="5 6">
    <name type="scientific">Haemophilus ducreyi (strain 35000HP / ATCC 700724)</name>
    <dbReference type="NCBI Taxonomy" id="233412"/>
    <lineage>
        <taxon>Bacteria</taxon>
        <taxon>Pseudomonadati</taxon>
        <taxon>Pseudomonadota</taxon>
        <taxon>Gammaproteobacteria</taxon>
        <taxon>Pasteurellales</taxon>
        <taxon>Pasteurellaceae</taxon>
        <taxon>Haemophilus</taxon>
    </lineage>
</organism>
<dbReference type="EMBL" id="AE017143">
    <property type="protein sequence ID" value="AAP95096.1"/>
    <property type="molecule type" value="Genomic_DNA"/>
</dbReference>
<dbReference type="SMART" id="SM00530">
    <property type="entry name" value="HTH_XRE"/>
    <property type="match status" value="1"/>
</dbReference>
<proteinExistence type="predicted"/>
<evidence type="ECO:0000259" key="4">
    <source>
        <dbReference type="PROSITE" id="PS50943"/>
    </source>
</evidence>
<feature type="domain" description="HTH cro/C1-type" evidence="4">
    <location>
        <begin position="15"/>
        <end position="69"/>
    </location>
</feature>
<accession>Q7VPI5</accession>
<dbReference type="Gene3D" id="1.10.260.40">
    <property type="entry name" value="lambda repressor-like DNA-binding domains"/>
    <property type="match status" value="1"/>
</dbReference>
<dbReference type="PANTHER" id="PTHR40661">
    <property type="match status" value="1"/>
</dbReference>
<evidence type="ECO:0000256" key="3">
    <source>
        <dbReference type="ARBA" id="ARBA00023163"/>
    </source>
</evidence>
<dbReference type="InterPro" id="IPR036286">
    <property type="entry name" value="LexA/Signal_pep-like_sf"/>
</dbReference>